<evidence type="ECO:0000256" key="4">
    <source>
        <dbReference type="ARBA" id="ARBA00022723"/>
    </source>
</evidence>
<dbReference type="GO" id="GO:0004497">
    <property type="term" value="F:monooxygenase activity"/>
    <property type="evidence" value="ECO:0007669"/>
    <property type="project" value="UniProtKB-KW"/>
</dbReference>
<dbReference type="PRINTS" id="PR00385">
    <property type="entry name" value="P450"/>
</dbReference>
<evidence type="ECO:0000256" key="10">
    <source>
        <dbReference type="SAM" id="Phobius"/>
    </source>
</evidence>
<keyword evidence="7 9" id="KW-0503">Monooxygenase</keyword>
<feature type="transmembrane region" description="Helical" evidence="10">
    <location>
        <begin position="217"/>
        <end position="242"/>
    </location>
</feature>
<evidence type="ECO:0000256" key="1">
    <source>
        <dbReference type="ARBA" id="ARBA00001971"/>
    </source>
</evidence>
<dbReference type="Proteomes" id="UP000887575">
    <property type="component" value="Unassembled WGS sequence"/>
</dbReference>
<dbReference type="InterPro" id="IPR036396">
    <property type="entry name" value="Cyt_P450_sf"/>
</dbReference>
<keyword evidence="11" id="KW-1185">Reference proteome</keyword>
<evidence type="ECO:0000256" key="6">
    <source>
        <dbReference type="ARBA" id="ARBA00023004"/>
    </source>
</evidence>
<comment type="cofactor">
    <cofactor evidence="1 8">
        <name>heme</name>
        <dbReference type="ChEBI" id="CHEBI:30413"/>
    </cofactor>
</comment>
<dbReference type="AlphaFoldDB" id="A0AAF3F7N8"/>
<keyword evidence="4 8" id="KW-0479">Metal-binding</keyword>
<evidence type="ECO:0000256" key="5">
    <source>
        <dbReference type="ARBA" id="ARBA00023002"/>
    </source>
</evidence>
<dbReference type="InterPro" id="IPR017972">
    <property type="entry name" value="Cyt_P450_CS"/>
</dbReference>
<evidence type="ECO:0000256" key="8">
    <source>
        <dbReference type="PIRSR" id="PIRSR602401-1"/>
    </source>
</evidence>
<dbReference type="PROSITE" id="PS00086">
    <property type="entry name" value="CYTOCHROME_P450"/>
    <property type="match status" value="1"/>
</dbReference>
<dbReference type="FunFam" id="1.10.630.10:FF:000182">
    <property type="entry name" value="Cytochrome P450 3A4"/>
    <property type="match status" value="1"/>
</dbReference>
<protein>
    <recommendedName>
        <fullName evidence="13">Cytochrome P450</fullName>
    </recommendedName>
</protein>
<dbReference type="GO" id="GO:0020037">
    <property type="term" value="F:heme binding"/>
    <property type="evidence" value="ECO:0007669"/>
    <property type="project" value="InterPro"/>
</dbReference>
<dbReference type="PANTHER" id="PTHR24292">
    <property type="entry name" value="CYTOCHROME P450"/>
    <property type="match status" value="1"/>
</dbReference>
<proteinExistence type="inferred from homology"/>
<sequence>MIPLLLGSLLTIAIVGYIYYAYQKVSYWERKGIPSIKAPIFTGSLTAIADPKVPWSASLRKYTKKFGNVWGYQEGVRSVLVVADPKKAHELFVTRFEEFQKQKRFPLIETSAEDPSAHLGMTWGPRWKRLRSIVAPQFSNQSLKKILPTIRDSANHLVDHISKNGEGKGFEIQRYFQEYTMDIIARVSMGQQGSKQFETDLVPIMKTFFDRDPRDPIFYWASAMPVFGKYIRMGFFLVMSLVKNSFMRAVSLIENAVKERKEQRANGASSNDKEVADYIDLFLDAEEEIDFSEEKKQNFKNMHVKRHLHEREVIMQLLMFLIVGFDTTSNSLAYVSWYLAKYPKILKKVQEEIEQVCGDEELTYDNLNELKYMDCVIKEALRLNPLGVFVSSRVAAHRCEFAGVQLEEGDSVQIDVFSIQYSKEIWGDDVEEFNPDRFLNLTADQKEAYLAFGAGPRQCVGMRLAYLEQRMAFAALLRKYDIVAGPETEKELQLQGWTTMSPKSVTVQIRKRGME</sequence>
<evidence type="ECO:0000256" key="2">
    <source>
        <dbReference type="ARBA" id="ARBA00010617"/>
    </source>
</evidence>
<keyword evidence="5 9" id="KW-0560">Oxidoreductase</keyword>
<keyword evidence="3 8" id="KW-0349">Heme</keyword>
<keyword evidence="6 8" id="KW-0408">Iron</keyword>
<dbReference type="PRINTS" id="PR00463">
    <property type="entry name" value="EP450I"/>
</dbReference>
<dbReference type="WBParaSite" id="MBELARI_LOCUS2653">
    <property type="protein sequence ID" value="MBELARI_LOCUS2653"/>
    <property type="gene ID" value="MBELARI_LOCUS2653"/>
</dbReference>
<dbReference type="Gene3D" id="1.10.630.10">
    <property type="entry name" value="Cytochrome P450"/>
    <property type="match status" value="1"/>
</dbReference>
<dbReference type="PANTHER" id="PTHR24292:SF102">
    <property type="entry name" value="CYTOCHROME P450 FAMILY-RELATED"/>
    <property type="match status" value="1"/>
</dbReference>
<dbReference type="Pfam" id="PF00067">
    <property type="entry name" value="p450"/>
    <property type="match status" value="1"/>
</dbReference>
<keyword evidence="10" id="KW-0812">Transmembrane</keyword>
<accession>A0AAF3F7N8</accession>
<keyword evidence="10" id="KW-1133">Transmembrane helix</keyword>
<dbReference type="GO" id="GO:0005506">
    <property type="term" value="F:iron ion binding"/>
    <property type="evidence" value="ECO:0007669"/>
    <property type="project" value="InterPro"/>
</dbReference>
<feature type="binding site" description="axial binding residue" evidence="8">
    <location>
        <position position="459"/>
    </location>
    <ligand>
        <name>heme</name>
        <dbReference type="ChEBI" id="CHEBI:30413"/>
    </ligand>
    <ligandPart>
        <name>Fe</name>
        <dbReference type="ChEBI" id="CHEBI:18248"/>
    </ligandPart>
</feature>
<dbReference type="InterPro" id="IPR002401">
    <property type="entry name" value="Cyt_P450_E_grp-I"/>
</dbReference>
<keyword evidence="10" id="KW-0472">Membrane</keyword>
<dbReference type="SUPFAM" id="SSF48264">
    <property type="entry name" value="Cytochrome P450"/>
    <property type="match status" value="1"/>
</dbReference>
<evidence type="ECO:0000256" key="9">
    <source>
        <dbReference type="RuleBase" id="RU000461"/>
    </source>
</evidence>
<evidence type="ECO:0000313" key="12">
    <source>
        <dbReference type="WBParaSite" id="MBELARI_LOCUS2653"/>
    </source>
</evidence>
<evidence type="ECO:0008006" key="13">
    <source>
        <dbReference type="Google" id="ProtNLM"/>
    </source>
</evidence>
<dbReference type="InterPro" id="IPR001128">
    <property type="entry name" value="Cyt_P450"/>
</dbReference>
<reference evidence="12" key="1">
    <citation type="submission" date="2024-02" db="UniProtKB">
        <authorList>
            <consortium name="WormBaseParasite"/>
        </authorList>
    </citation>
    <scope>IDENTIFICATION</scope>
</reference>
<evidence type="ECO:0000313" key="11">
    <source>
        <dbReference type="Proteomes" id="UP000887575"/>
    </source>
</evidence>
<dbReference type="InterPro" id="IPR050476">
    <property type="entry name" value="Insect_CytP450_Detox"/>
</dbReference>
<organism evidence="11 12">
    <name type="scientific">Mesorhabditis belari</name>
    <dbReference type="NCBI Taxonomy" id="2138241"/>
    <lineage>
        <taxon>Eukaryota</taxon>
        <taxon>Metazoa</taxon>
        <taxon>Ecdysozoa</taxon>
        <taxon>Nematoda</taxon>
        <taxon>Chromadorea</taxon>
        <taxon>Rhabditida</taxon>
        <taxon>Rhabditina</taxon>
        <taxon>Rhabditomorpha</taxon>
        <taxon>Rhabditoidea</taxon>
        <taxon>Rhabditidae</taxon>
        <taxon>Mesorhabditinae</taxon>
        <taxon>Mesorhabditis</taxon>
    </lineage>
</organism>
<name>A0AAF3F7N8_9BILA</name>
<evidence type="ECO:0000256" key="7">
    <source>
        <dbReference type="ARBA" id="ARBA00023033"/>
    </source>
</evidence>
<evidence type="ECO:0000256" key="3">
    <source>
        <dbReference type="ARBA" id="ARBA00022617"/>
    </source>
</evidence>
<dbReference type="GO" id="GO:0016705">
    <property type="term" value="F:oxidoreductase activity, acting on paired donors, with incorporation or reduction of molecular oxygen"/>
    <property type="evidence" value="ECO:0007669"/>
    <property type="project" value="InterPro"/>
</dbReference>
<comment type="similarity">
    <text evidence="2 9">Belongs to the cytochrome P450 family.</text>
</comment>